<dbReference type="EMBL" id="GGEC01051188">
    <property type="protein sequence ID" value="MBX31672.1"/>
    <property type="molecule type" value="Transcribed_RNA"/>
</dbReference>
<dbReference type="Gene3D" id="1.25.40.10">
    <property type="entry name" value="Tetratricopeptide repeat domain"/>
    <property type="match status" value="3"/>
</dbReference>
<dbReference type="InterPro" id="IPR011990">
    <property type="entry name" value="TPR-like_helical_dom_sf"/>
</dbReference>
<proteinExistence type="predicted"/>
<accession>A0A2P2MNA4</accession>
<dbReference type="PANTHER" id="PTHR46935">
    <property type="entry name" value="OS01G0674700 PROTEIN"/>
    <property type="match status" value="1"/>
</dbReference>
<dbReference type="InterPro" id="IPR002885">
    <property type="entry name" value="PPR_rpt"/>
</dbReference>
<feature type="repeat" description="PPR" evidence="2">
    <location>
        <begin position="265"/>
        <end position="299"/>
    </location>
</feature>
<evidence type="ECO:0000313" key="4">
    <source>
        <dbReference type="EMBL" id="MBX31672.1"/>
    </source>
</evidence>
<feature type="repeat" description="PPR" evidence="2">
    <location>
        <begin position="50"/>
        <end position="84"/>
    </location>
</feature>
<dbReference type="EMBL" id="GGEC01051189">
    <property type="protein sequence ID" value="MBX31673.1"/>
    <property type="molecule type" value="Transcribed_RNA"/>
</dbReference>
<dbReference type="Pfam" id="PF01535">
    <property type="entry name" value="PPR"/>
    <property type="match status" value="1"/>
</dbReference>
<dbReference type="PANTHER" id="PTHR46935:SF2">
    <property type="entry name" value="PENTACOTRIPEPTIDE-REPEAT REGION OF PRORP DOMAIN-CONTAINING PROTEIN"/>
    <property type="match status" value="1"/>
</dbReference>
<sequence>MAAYHSIGVTLGQAGLLKELMKVIECMRQKPSKRTYAMRYKNWDPVLEPDVVIYNAVLNACIPTQQWKGVSWVFKQLRKSGLKPNAATYGLAMEVMLHSGKYDLVYKLFGKMNKRGEAPKALTYKVLVRAYWEDGKVNEAVEAVRDMEHRGVVGTASVYYELACCLCHNGRWQDAILEVERIKKLRHSKPLEITFTGMILSSMEGGHVNDCTSIFEHMKSCCVPNIGTINVMLKVYGQNDMLSRAKELFEEIKGTNDGGTLLTPDLYTYNTMLESSASALQWEYFEYVYREMVFHGYQLDQSKHASLLVDASRAGKGHLLEHAFDAILEAGEIPNPLLFTEMVLQSTAQQDYARAVILVNALAHAPFQVSERQWMDLFQVNVDRMGHDSLERLLDALSECEAASEVTVSNLSKSLHSLCGSGTSRLSHSIATDIEDKVDLSWNANSGEITVCESEHRSSISLTSEDESPVLDRDTFVYRSDTPYGLFNEEGVDTDIVSTLQNHRSNADESANLGCITDVFADDMTSSASTGCLGWEEVNETKLGVPGIKDDGPSASELPSAYEILHSWKEERKDNDIFHS</sequence>
<protein>
    <submittedName>
        <fullName evidence="5">Pentatricopeptide repeat-containing protein At5g67570ic-like isoform X1</fullName>
    </submittedName>
</protein>
<keyword evidence="1" id="KW-0677">Repeat</keyword>
<evidence type="ECO:0000256" key="1">
    <source>
        <dbReference type="ARBA" id="ARBA00022737"/>
    </source>
</evidence>
<feature type="domain" description="PROP1-like PPR" evidence="3">
    <location>
        <begin position="52"/>
        <end position="155"/>
    </location>
</feature>
<evidence type="ECO:0000259" key="3">
    <source>
        <dbReference type="Pfam" id="PF17177"/>
    </source>
</evidence>
<dbReference type="Pfam" id="PF17177">
    <property type="entry name" value="PPR_long"/>
    <property type="match status" value="1"/>
</dbReference>
<evidence type="ECO:0000256" key="2">
    <source>
        <dbReference type="PROSITE-ProRule" id="PRU00708"/>
    </source>
</evidence>
<dbReference type="GO" id="GO:0009507">
    <property type="term" value="C:chloroplast"/>
    <property type="evidence" value="ECO:0007669"/>
    <property type="project" value="TreeGrafter"/>
</dbReference>
<feature type="repeat" description="PPR" evidence="2">
    <location>
        <begin position="120"/>
        <end position="154"/>
    </location>
</feature>
<dbReference type="EMBL" id="GGEC01051190">
    <property type="protein sequence ID" value="MBX31674.1"/>
    <property type="molecule type" value="Transcribed_RNA"/>
</dbReference>
<reference evidence="4" key="1">
    <citation type="submission" date="2018-02" db="EMBL/GenBank/DDBJ databases">
        <title>Rhizophora mucronata_Transcriptome.</title>
        <authorList>
            <person name="Meera S.P."/>
            <person name="Sreeshan A."/>
            <person name="Augustine A."/>
        </authorList>
    </citation>
    <scope>NUCLEOTIDE SEQUENCE</scope>
    <source>
        <tissue evidence="4">Leaf</tissue>
    </source>
</reference>
<feature type="repeat" description="PPR" evidence="2">
    <location>
        <begin position="85"/>
        <end position="119"/>
    </location>
</feature>
<evidence type="ECO:0000313" key="5">
    <source>
        <dbReference type="EMBL" id="MBX31674.1"/>
    </source>
</evidence>
<name>A0A2P2MNA4_RHIMU</name>
<dbReference type="GO" id="GO:0009658">
    <property type="term" value="P:chloroplast organization"/>
    <property type="evidence" value="ECO:0007669"/>
    <property type="project" value="InterPro"/>
</dbReference>
<dbReference type="InterPro" id="IPR044645">
    <property type="entry name" value="DG1/EMB2279-like"/>
</dbReference>
<dbReference type="AlphaFoldDB" id="A0A2P2MNA4"/>
<dbReference type="PROSITE" id="PS51375">
    <property type="entry name" value="PPR"/>
    <property type="match status" value="4"/>
</dbReference>
<dbReference type="InterPro" id="IPR033443">
    <property type="entry name" value="PROP1-like_PPR_dom"/>
</dbReference>
<organism evidence="4">
    <name type="scientific">Rhizophora mucronata</name>
    <name type="common">Asiatic mangrove</name>
    <dbReference type="NCBI Taxonomy" id="61149"/>
    <lineage>
        <taxon>Eukaryota</taxon>
        <taxon>Viridiplantae</taxon>
        <taxon>Streptophyta</taxon>
        <taxon>Embryophyta</taxon>
        <taxon>Tracheophyta</taxon>
        <taxon>Spermatophyta</taxon>
        <taxon>Magnoliopsida</taxon>
        <taxon>eudicotyledons</taxon>
        <taxon>Gunneridae</taxon>
        <taxon>Pentapetalae</taxon>
        <taxon>rosids</taxon>
        <taxon>fabids</taxon>
        <taxon>Malpighiales</taxon>
        <taxon>Rhizophoraceae</taxon>
        <taxon>Rhizophora</taxon>
    </lineage>
</organism>